<evidence type="ECO:0000256" key="2">
    <source>
        <dbReference type="ARBA" id="ARBA00022614"/>
    </source>
</evidence>
<dbReference type="Pfam" id="PF18052">
    <property type="entry name" value="Rx_N"/>
    <property type="match status" value="1"/>
</dbReference>
<dbReference type="PANTHER" id="PTHR19338:SF62">
    <property type="entry name" value="DISEASE RESISTANCE PROTEIN RGA2-LIKE"/>
    <property type="match status" value="1"/>
</dbReference>
<evidence type="ECO:0000313" key="9">
    <source>
        <dbReference type="RefSeq" id="XP_016507786.1"/>
    </source>
</evidence>
<dbReference type="OMA" id="HDELGMI"/>
<keyword evidence="5" id="KW-0611">Plant defense</keyword>
<comment type="similarity">
    <text evidence="1">Belongs to the disease resistance NB-LRR family.</text>
</comment>
<evidence type="ECO:0000256" key="7">
    <source>
        <dbReference type="SAM" id="MobiDB-lite"/>
    </source>
</evidence>
<evidence type="ECO:0000256" key="6">
    <source>
        <dbReference type="ARBA" id="ARBA00022840"/>
    </source>
</evidence>
<dbReference type="RefSeq" id="XP_016507786.1">
    <property type="nucleotide sequence ID" value="XM_016652300.1"/>
</dbReference>
<sequence>MADLGLSFLIENLMQLLRDNEELIIGIKDAAENLLEDLKEFDVFLKKAAAYNSENKILKELVKKIRSVVNAAEDAIDKFVIESKLHKDKGVSRLLDLTHYKRVRDVASEIKSIREKVKEIRRTEVYALQNEDLSGRGGQERKSPVVEEDDVVGFDEEVRK</sequence>
<evidence type="ECO:0000256" key="3">
    <source>
        <dbReference type="ARBA" id="ARBA00022737"/>
    </source>
</evidence>
<evidence type="ECO:0000256" key="1">
    <source>
        <dbReference type="ARBA" id="ARBA00008894"/>
    </source>
</evidence>
<evidence type="ECO:0000256" key="5">
    <source>
        <dbReference type="ARBA" id="ARBA00022821"/>
    </source>
</evidence>
<feature type="non-terminal residue" evidence="9">
    <location>
        <position position="160"/>
    </location>
</feature>
<evidence type="ECO:0000256" key="4">
    <source>
        <dbReference type="ARBA" id="ARBA00022741"/>
    </source>
</evidence>
<dbReference type="InterPro" id="IPR038005">
    <property type="entry name" value="RX-like_CC"/>
</dbReference>
<gene>
    <name evidence="9" type="primary">LOC107825440</name>
</gene>
<reference evidence="9" key="1">
    <citation type="submission" date="2025-08" db="UniProtKB">
        <authorList>
            <consortium name="RefSeq"/>
        </authorList>
    </citation>
    <scope>IDENTIFICATION</scope>
</reference>
<feature type="compositionally biased region" description="Acidic residues" evidence="7">
    <location>
        <begin position="146"/>
        <end position="160"/>
    </location>
</feature>
<dbReference type="Gene3D" id="1.20.5.4130">
    <property type="match status" value="1"/>
</dbReference>
<keyword evidence="2" id="KW-0433">Leucine-rich repeat</keyword>
<feature type="domain" description="Disease resistance N-terminal" evidence="8">
    <location>
        <begin position="6"/>
        <end position="90"/>
    </location>
</feature>
<keyword evidence="3" id="KW-0677">Repeat</keyword>
<dbReference type="GO" id="GO:0006952">
    <property type="term" value="P:defense response"/>
    <property type="evidence" value="ECO:0007669"/>
    <property type="project" value="UniProtKB-KW"/>
</dbReference>
<dbReference type="PaxDb" id="4097-A0A1S4D329"/>
<protein>
    <recommendedName>
        <fullName evidence="8">Disease resistance N-terminal domain-containing protein</fullName>
    </recommendedName>
</protein>
<proteinExistence type="inferred from homology"/>
<dbReference type="OrthoDB" id="3027644at2759"/>
<keyword evidence="6" id="KW-0067">ATP-binding</keyword>
<organism evidence="9">
    <name type="scientific">Nicotiana tabacum</name>
    <name type="common">Common tobacco</name>
    <dbReference type="NCBI Taxonomy" id="4097"/>
    <lineage>
        <taxon>Eukaryota</taxon>
        <taxon>Viridiplantae</taxon>
        <taxon>Streptophyta</taxon>
        <taxon>Embryophyta</taxon>
        <taxon>Tracheophyta</taxon>
        <taxon>Spermatophyta</taxon>
        <taxon>Magnoliopsida</taxon>
        <taxon>eudicotyledons</taxon>
        <taxon>Gunneridae</taxon>
        <taxon>Pentapetalae</taxon>
        <taxon>asterids</taxon>
        <taxon>lamiids</taxon>
        <taxon>Solanales</taxon>
        <taxon>Solanaceae</taxon>
        <taxon>Nicotianoideae</taxon>
        <taxon>Nicotianeae</taxon>
        <taxon>Nicotiana</taxon>
    </lineage>
</organism>
<dbReference type="GO" id="GO:0005524">
    <property type="term" value="F:ATP binding"/>
    <property type="evidence" value="ECO:0007669"/>
    <property type="project" value="UniProtKB-KW"/>
</dbReference>
<dbReference type="AlphaFoldDB" id="A0A1S4D329"/>
<dbReference type="KEGG" id="nta:107825440"/>
<dbReference type="CDD" id="cd14798">
    <property type="entry name" value="RX-CC_like"/>
    <property type="match status" value="1"/>
</dbReference>
<name>A0A1S4D329_TOBAC</name>
<dbReference type="InterPro" id="IPR041118">
    <property type="entry name" value="Rx_N"/>
</dbReference>
<keyword evidence="4" id="KW-0547">Nucleotide-binding</keyword>
<evidence type="ECO:0000259" key="8">
    <source>
        <dbReference type="Pfam" id="PF18052"/>
    </source>
</evidence>
<accession>A0A1S4D329</accession>
<feature type="region of interest" description="Disordered" evidence="7">
    <location>
        <begin position="131"/>
        <end position="160"/>
    </location>
</feature>
<dbReference type="PANTHER" id="PTHR19338">
    <property type="entry name" value="TRANSLOCASE OF INNER MITOCHONDRIAL MEMBRANE 13 HOMOLOG"/>
    <property type="match status" value="1"/>
</dbReference>